<feature type="region of interest" description="Disordered" evidence="1">
    <location>
        <begin position="61"/>
        <end position="86"/>
    </location>
</feature>
<gene>
    <name evidence="3" type="ORF">GMORB2_2650</name>
</gene>
<accession>A0A9P5CZL7</accession>
<protein>
    <submittedName>
        <fullName evidence="3">Uncharacterized protein</fullName>
    </submittedName>
</protein>
<evidence type="ECO:0000256" key="1">
    <source>
        <dbReference type="SAM" id="MobiDB-lite"/>
    </source>
</evidence>
<organism evidence="3 4">
    <name type="scientific">Geosmithia morbida</name>
    <dbReference type="NCBI Taxonomy" id="1094350"/>
    <lineage>
        <taxon>Eukaryota</taxon>
        <taxon>Fungi</taxon>
        <taxon>Dikarya</taxon>
        <taxon>Ascomycota</taxon>
        <taxon>Pezizomycotina</taxon>
        <taxon>Sordariomycetes</taxon>
        <taxon>Hypocreomycetidae</taxon>
        <taxon>Hypocreales</taxon>
        <taxon>Bionectriaceae</taxon>
        <taxon>Geosmithia</taxon>
    </lineage>
</organism>
<dbReference type="RefSeq" id="XP_035319299.1">
    <property type="nucleotide sequence ID" value="XM_035464629.1"/>
</dbReference>
<name>A0A9P5CZL7_9HYPO</name>
<dbReference type="Proteomes" id="UP000749293">
    <property type="component" value="Unassembled WGS sequence"/>
</dbReference>
<dbReference type="AlphaFoldDB" id="A0A9P5CZL7"/>
<evidence type="ECO:0000313" key="4">
    <source>
        <dbReference type="Proteomes" id="UP000749293"/>
    </source>
</evidence>
<reference evidence="3" key="1">
    <citation type="submission" date="2020-03" db="EMBL/GenBank/DDBJ databases">
        <title>Site-based positive gene gene selection in Geosmithia morbida across the United States reveals a broad range of putative effectors and factors for local host and environmental adapation.</title>
        <authorList>
            <person name="Onufrak A."/>
            <person name="Murdoch R.W."/>
            <person name="Gazis R."/>
            <person name="Huff M."/>
            <person name="Staton M."/>
            <person name="Klingeman W."/>
            <person name="Hadziabdic D."/>
        </authorList>
    </citation>
    <scope>NUCLEOTIDE SEQUENCE</scope>
    <source>
        <strain evidence="3">1262</strain>
    </source>
</reference>
<dbReference type="GeneID" id="55968880"/>
<keyword evidence="2" id="KW-0732">Signal</keyword>
<proteinExistence type="predicted"/>
<dbReference type="EMBL" id="JAANYQ010000015">
    <property type="protein sequence ID" value="KAF4120647.1"/>
    <property type="molecule type" value="Genomic_DNA"/>
</dbReference>
<feature type="signal peptide" evidence="2">
    <location>
        <begin position="1"/>
        <end position="16"/>
    </location>
</feature>
<sequence length="144" mass="15284">MEAWMILALMSSLGSGRKCLPSREAARLRDWEAGWRRGRLGLEDDKWASWRDEVTRGEGDLAVGLDDDGADEGVRVGSPAGDGGDGVRGVAAAELRGGVGAVVARVDGGDEVVGSGPGRLICRVSTPIELYFENDQVDYGHGER</sequence>
<comment type="caution">
    <text evidence="3">The sequence shown here is derived from an EMBL/GenBank/DDBJ whole genome shotgun (WGS) entry which is preliminary data.</text>
</comment>
<evidence type="ECO:0000313" key="3">
    <source>
        <dbReference type="EMBL" id="KAF4120647.1"/>
    </source>
</evidence>
<feature type="chain" id="PRO_5040129300" evidence="2">
    <location>
        <begin position="17"/>
        <end position="144"/>
    </location>
</feature>
<keyword evidence="4" id="KW-1185">Reference proteome</keyword>
<evidence type="ECO:0000256" key="2">
    <source>
        <dbReference type="SAM" id="SignalP"/>
    </source>
</evidence>